<gene>
    <name evidence="1" type="ORF">K435DRAFT_776879</name>
</gene>
<accession>A0A4S8MB95</accession>
<keyword evidence="2" id="KW-1185">Reference proteome</keyword>
<name>A0A4S8MB95_DENBC</name>
<evidence type="ECO:0000313" key="2">
    <source>
        <dbReference type="Proteomes" id="UP000297245"/>
    </source>
</evidence>
<dbReference type="OrthoDB" id="3018247at2759"/>
<feature type="non-terminal residue" evidence="1">
    <location>
        <position position="1"/>
    </location>
</feature>
<protein>
    <submittedName>
        <fullName evidence="1">Uncharacterized protein</fullName>
    </submittedName>
</protein>
<organism evidence="1 2">
    <name type="scientific">Dendrothele bispora (strain CBS 962.96)</name>
    <dbReference type="NCBI Taxonomy" id="1314807"/>
    <lineage>
        <taxon>Eukaryota</taxon>
        <taxon>Fungi</taxon>
        <taxon>Dikarya</taxon>
        <taxon>Basidiomycota</taxon>
        <taxon>Agaricomycotina</taxon>
        <taxon>Agaricomycetes</taxon>
        <taxon>Agaricomycetidae</taxon>
        <taxon>Agaricales</taxon>
        <taxon>Agaricales incertae sedis</taxon>
        <taxon>Dendrothele</taxon>
    </lineage>
</organism>
<dbReference type="EMBL" id="ML179114">
    <property type="protein sequence ID" value="THU99754.1"/>
    <property type="molecule type" value="Genomic_DNA"/>
</dbReference>
<dbReference type="Proteomes" id="UP000297245">
    <property type="component" value="Unassembled WGS sequence"/>
</dbReference>
<evidence type="ECO:0000313" key="1">
    <source>
        <dbReference type="EMBL" id="THU99754.1"/>
    </source>
</evidence>
<sequence>LISDLGLTLVIPRSLSIETGGGTFTCLASLERVDPLLTENVTNNAKKTAAILTGWVGQTKETKQDIAANWLSTFGIE</sequence>
<proteinExistence type="predicted"/>
<reference evidence="1 2" key="1">
    <citation type="journal article" date="2019" name="Nat. Ecol. Evol.">
        <title>Megaphylogeny resolves global patterns of mushroom evolution.</title>
        <authorList>
            <person name="Varga T."/>
            <person name="Krizsan K."/>
            <person name="Foldi C."/>
            <person name="Dima B."/>
            <person name="Sanchez-Garcia M."/>
            <person name="Sanchez-Ramirez S."/>
            <person name="Szollosi G.J."/>
            <person name="Szarkandi J.G."/>
            <person name="Papp V."/>
            <person name="Albert L."/>
            <person name="Andreopoulos W."/>
            <person name="Angelini C."/>
            <person name="Antonin V."/>
            <person name="Barry K.W."/>
            <person name="Bougher N.L."/>
            <person name="Buchanan P."/>
            <person name="Buyck B."/>
            <person name="Bense V."/>
            <person name="Catcheside P."/>
            <person name="Chovatia M."/>
            <person name="Cooper J."/>
            <person name="Damon W."/>
            <person name="Desjardin D."/>
            <person name="Finy P."/>
            <person name="Geml J."/>
            <person name="Haridas S."/>
            <person name="Hughes K."/>
            <person name="Justo A."/>
            <person name="Karasinski D."/>
            <person name="Kautmanova I."/>
            <person name="Kiss B."/>
            <person name="Kocsube S."/>
            <person name="Kotiranta H."/>
            <person name="LaButti K.M."/>
            <person name="Lechner B.E."/>
            <person name="Liimatainen K."/>
            <person name="Lipzen A."/>
            <person name="Lukacs Z."/>
            <person name="Mihaltcheva S."/>
            <person name="Morgado L.N."/>
            <person name="Niskanen T."/>
            <person name="Noordeloos M.E."/>
            <person name="Ohm R.A."/>
            <person name="Ortiz-Santana B."/>
            <person name="Ovrebo C."/>
            <person name="Racz N."/>
            <person name="Riley R."/>
            <person name="Savchenko A."/>
            <person name="Shiryaev A."/>
            <person name="Soop K."/>
            <person name="Spirin V."/>
            <person name="Szebenyi C."/>
            <person name="Tomsovsky M."/>
            <person name="Tulloss R.E."/>
            <person name="Uehling J."/>
            <person name="Grigoriev I.V."/>
            <person name="Vagvolgyi C."/>
            <person name="Papp T."/>
            <person name="Martin F.M."/>
            <person name="Miettinen O."/>
            <person name="Hibbett D.S."/>
            <person name="Nagy L.G."/>
        </authorList>
    </citation>
    <scope>NUCLEOTIDE SEQUENCE [LARGE SCALE GENOMIC DNA]</scope>
    <source>
        <strain evidence="1 2">CBS 962.96</strain>
    </source>
</reference>
<dbReference type="AlphaFoldDB" id="A0A4S8MB95"/>